<feature type="transmembrane region" description="Helical" evidence="6">
    <location>
        <begin position="301"/>
        <end position="318"/>
    </location>
</feature>
<feature type="transmembrane region" description="Helical" evidence="6">
    <location>
        <begin position="394"/>
        <end position="414"/>
    </location>
</feature>
<evidence type="ECO:0000259" key="7">
    <source>
        <dbReference type="Pfam" id="PF03772"/>
    </source>
</evidence>
<feature type="transmembrane region" description="Helical" evidence="6">
    <location>
        <begin position="356"/>
        <end position="382"/>
    </location>
</feature>
<name>A0A1G2MKX2_9BACT</name>
<evidence type="ECO:0000256" key="6">
    <source>
        <dbReference type="SAM" id="Phobius"/>
    </source>
</evidence>
<dbReference type="GO" id="GO:0005886">
    <property type="term" value="C:plasma membrane"/>
    <property type="evidence" value="ECO:0007669"/>
    <property type="project" value="UniProtKB-SubCell"/>
</dbReference>
<feature type="transmembrane region" description="Helical" evidence="6">
    <location>
        <begin position="330"/>
        <end position="350"/>
    </location>
</feature>
<gene>
    <name evidence="9" type="ORF">A3D50_01925</name>
</gene>
<dbReference type="InterPro" id="IPR052159">
    <property type="entry name" value="Competence_DNA_uptake"/>
</dbReference>
<keyword evidence="4 6" id="KW-1133">Transmembrane helix</keyword>
<keyword evidence="5 6" id="KW-0472">Membrane</keyword>
<keyword evidence="3 6" id="KW-0812">Transmembrane</keyword>
<feature type="domain" description="ComEC/Rec2-related protein" evidence="7">
    <location>
        <begin position="182"/>
        <end position="446"/>
    </location>
</feature>
<protein>
    <recommendedName>
        <fullName evidence="11">ComEC/Rec2-related protein domain-containing protein</fullName>
    </recommendedName>
</protein>
<evidence type="ECO:0000256" key="4">
    <source>
        <dbReference type="ARBA" id="ARBA00022989"/>
    </source>
</evidence>
<feature type="transmembrane region" description="Helical" evidence="6">
    <location>
        <begin position="200"/>
        <end position="218"/>
    </location>
</feature>
<evidence type="ECO:0008006" key="11">
    <source>
        <dbReference type="Google" id="ProtNLM"/>
    </source>
</evidence>
<dbReference type="Pfam" id="PF13567">
    <property type="entry name" value="DUF4131"/>
    <property type="match status" value="1"/>
</dbReference>
<evidence type="ECO:0000256" key="1">
    <source>
        <dbReference type="ARBA" id="ARBA00004651"/>
    </source>
</evidence>
<dbReference type="EMBL" id="MHRM01000002">
    <property type="protein sequence ID" value="OHA24580.1"/>
    <property type="molecule type" value="Genomic_DNA"/>
</dbReference>
<dbReference type="PANTHER" id="PTHR30619">
    <property type="entry name" value="DNA INTERNALIZATION/COMPETENCE PROTEIN COMEC/REC2"/>
    <property type="match status" value="1"/>
</dbReference>
<dbReference type="NCBIfam" id="TIGR00360">
    <property type="entry name" value="ComEC_N-term"/>
    <property type="match status" value="1"/>
</dbReference>
<dbReference type="Proteomes" id="UP000178413">
    <property type="component" value="Unassembled WGS sequence"/>
</dbReference>
<feature type="transmembrane region" description="Helical" evidence="6">
    <location>
        <begin position="225"/>
        <end position="247"/>
    </location>
</feature>
<dbReference type="STRING" id="1802308.A3D50_01925"/>
<evidence type="ECO:0000313" key="10">
    <source>
        <dbReference type="Proteomes" id="UP000178413"/>
    </source>
</evidence>
<sequence>MKRGIFLFWLLLVMVALVRVVFSFGALPPDIGQCLKQKIIGEGVVVDEPERKETGQVLVVSAIQVSLAETKSSCAENISIRIKTDLYPRFYFGDYVTFSGKLAYPFNFRSDNGRTFDYRGFLAKDDIFHEIKSGEVFLEKDDITKNNLSDHLYSILFSLKRTFVSNIQRVLGEPHSALASGLVVGEKGALGKDLLNNLRIVGLIHIVVLSGFNITIVADALRRLLIFLPRVWGIAVGGIGIVLFGLLVGGGATVVRSCLMASIALLADLSRRDYDAWRALVLAGLVMVIESPMILFHDPSFQLSFLATFGLVTLARPIEKYLSFLPERFGLRGIVATTLSAQIFVSPYIIYAMGQLSVIGVIANILILPFVPVTMLAVFVTGISGFVFGPLSQVFALFTHILLSYQLTIIDWFAHLPFASVSVSAFPVWFVYLFYALVILALTVSQLRLAKKSST</sequence>
<evidence type="ECO:0000256" key="2">
    <source>
        <dbReference type="ARBA" id="ARBA00022475"/>
    </source>
</evidence>
<evidence type="ECO:0000259" key="8">
    <source>
        <dbReference type="Pfam" id="PF13567"/>
    </source>
</evidence>
<evidence type="ECO:0000256" key="3">
    <source>
        <dbReference type="ARBA" id="ARBA00022692"/>
    </source>
</evidence>
<dbReference type="Pfam" id="PF03772">
    <property type="entry name" value="Competence"/>
    <property type="match status" value="1"/>
</dbReference>
<proteinExistence type="predicted"/>
<reference evidence="9 10" key="1">
    <citation type="journal article" date="2016" name="Nat. Commun.">
        <title>Thousands of microbial genomes shed light on interconnected biogeochemical processes in an aquifer system.</title>
        <authorList>
            <person name="Anantharaman K."/>
            <person name="Brown C.T."/>
            <person name="Hug L.A."/>
            <person name="Sharon I."/>
            <person name="Castelle C.J."/>
            <person name="Probst A.J."/>
            <person name="Thomas B.C."/>
            <person name="Singh A."/>
            <person name="Wilkins M.J."/>
            <person name="Karaoz U."/>
            <person name="Brodie E.L."/>
            <person name="Williams K.H."/>
            <person name="Hubbard S.S."/>
            <person name="Banfield J.F."/>
        </authorList>
    </citation>
    <scope>NUCLEOTIDE SEQUENCE [LARGE SCALE GENOMIC DNA]</scope>
</reference>
<comment type="caution">
    <text evidence="9">The sequence shown here is derived from an EMBL/GenBank/DDBJ whole genome shotgun (WGS) entry which is preliminary data.</text>
</comment>
<accession>A0A1G2MKX2</accession>
<dbReference type="InterPro" id="IPR004477">
    <property type="entry name" value="ComEC_N"/>
</dbReference>
<comment type="subcellular location">
    <subcellularLocation>
        <location evidence="1">Cell membrane</location>
        <topology evidence="1">Multi-pass membrane protein</topology>
    </subcellularLocation>
</comment>
<organism evidence="9 10">
    <name type="scientific">Candidatus Taylorbacteria bacterium RIFCSPHIGHO2_02_FULL_44_12</name>
    <dbReference type="NCBI Taxonomy" id="1802308"/>
    <lineage>
        <taxon>Bacteria</taxon>
        <taxon>Candidatus Tayloriibacteriota</taxon>
    </lineage>
</organism>
<evidence type="ECO:0000313" key="9">
    <source>
        <dbReference type="EMBL" id="OHA24580.1"/>
    </source>
</evidence>
<evidence type="ECO:0000256" key="5">
    <source>
        <dbReference type="ARBA" id="ARBA00023136"/>
    </source>
</evidence>
<keyword evidence="2" id="KW-1003">Cell membrane</keyword>
<feature type="domain" description="DUF4131" evidence="8">
    <location>
        <begin position="5"/>
        <end position="132"/>
    </location>
</feature>
<dbReference type="InterPro" id="IPR025405">
    <property type="entry name" value="DUF4131"/>
</dbReference>
<dbReference type="AlphaFoldDB" id="A0A1G2MKX2"/>
<dbReference type="PANTHER" id="PTHR30619:SF7">
    <property type="entry name" value="BETA-LACTAMASE DOMAIN PROTEIN"/>
    <property type="match status" value="1"/>
</dbReference>
<feature type="transmembrane region" description="Helical" evidence="6">
    <location>
        <begin position="276"/>
        <end position="295"/>
    </location>
</feature>
<feature type="transmembrane region" description="Helical" evidence="6">
    <location>
        <begin position="426"/>
        <end position="444"/>
    </location>
</feature>